<dbReference type="AlphaFoldDB" id="A0A7S4SBE3"/>
<feature type="compositionally biased region" description="Basic residues" evidence="1">
    <location>
        <begin position="80"/>
        <end position="92"/>
    </location>
</feature>
<feature type="region of interest" description="Disordered" evidence="1">
    <location>
        <begin position="219"/>
        <end position="243"/>
    </location>
</feature>
<accession>A0A7S4SBE3</accession>
<evidence type="ECO:0008006" key="3">
    <source>
        <dbReference type="Google" id="ProtNLM"/>
    </source>
</evidence>
<feature type="region of interest" description="Disordered" evidence="1">
    <location>
        <begin position="18"/>
        <end position="111"/>
    </location>
</feature>
<protein>
    <recommendedName>
        <fullName evidence="3">SAM domain-containing protein</fullName>
    </recommendedName>
</protein>
<feature type="compositionally biased region" description="Low complexity" evidence="1">
    <location>
        <begin position="40"/>
        <end position="51"/>
    </location>
</feature>
<name>A0A7S4SBE3_9DINO</name>
<evidence type="ECO:0000256" key="1">
    <source>
        <dbReference type="SAM" id="MobiDB-lite"/>
    </source>
</evidence>
<evidence type="ECO:0000313" key="2">
    <source>
        <dbReference type="EMBL" id="CAE4640359.1"/>
    </source>
</evidence>
<proteinExistence type="predicted"/>
<gene>
    <name evidence="2" type="ORF">AMON00008_LOCUS47737</name>
</gene>
<sequence length="322" mass="33952">MLAVGKRSQQVAAVAMAEVSLPPAKDLNPVAVRPSSRAESPMPGSRPGSRSNVAPRPLGAAGRSVAGLHSHAGPGSTGAGHRRSSPSRRTPNRRCPLGACPSAPALQLGDDDEDEACWREARANIKHGSWGLAQDRHNSRRSTAPVPLTSEAAASPVPSPSALHFPTSAPSRCASTTSVGLHEAPHQPRKTAVARLPPLKGPTRSLPSPRQVGRELRLPKPLKSLLPPTPQAAAAPVERAEPSRTAAKARTAACFEDLISFIELQGLSGAYALAFSANGVQDLAHLLTMEDEALDRVIEQAHMDAMDEIMLRDALRSVRPSR</sequence>
<organism evidence="2">
    <name type="scientific">Alexandrium monilatum</name>
    <dbReference type="NCBI Taxonomy" id="311494"/>
    <lineage>
        <taxon>Eukaryota</taxon>
        <taxon>Sar</taxon>
        <taxon>Alveolata</taxon>
        <taxon>Dinophyceae</taxon>
        <taxon>Gonyaulacales</taxon>
        <taxon>Pyrocystaceae</taxon>
        <taxon>Alexandrium</taxon>
    </lineage>
</organism>
<feature type="compositionally biased region" description="Low complexity" evidence="1">
    <location>
        <begin position="219"/>
        <end position="236"/>
    </location>
</feature>
<dbReference type="EMBL" id="HBNR01067510">
    <property type="protein sequence ID" value="CAE4640359.1"/>
    <property type="molecule type" value="Transcribed_RNA"/>
</dbReference>
<reference evidence="2" key="1">
    <citation type="submission" date="2021-01" db="EMBL/GenBank/DDBJ databases">
        <authorList>
            <person name="Corre E."/>
            <person name="Pelletier E."/>
            <person name="Niang G."/>
            <person name="Scheremetjew M."/>
            <person name="Finn R."/>
            <person name="Kale V."/>
            <person name="Holt S."/>
            <person name="Cochrane G."/>
            <person name="Meng A."/>
            <person name="Brown T."/>
            <person name="Cohen L."/>
        </authorList>
    </citation>
    <scope>NUCLEOTIDE SEQUENCE</scope>
    <source>
        <strain evidence="2">CCMP3105</strain>
    </source>
</reference>